<evidence type="ECO:0000259" key="1">
    <source>
        <dbReference type="Pfam" id="PF00535"/>
    </source>
</evidence>
<sequence>MPIPRLSIIMPVHEGDAYLDAALASLPDDANGLIEVIALDSSSTMRCRDIAARHAGRLTLRYEYRPDILSWTAKTNRAAAMARAPHVAMLHQDDLWLPDRLTAILAALDADPDAAMLLTAATIIDEGGRTLGRWRCPLEGRSSWEGPAVMERLLVQNFVALPSVVMRRDIWKDAGGLDESLWYTPDWDIYMKAAMRGRVSYLAEPTVAFRIHGGSQTMLGSRTPADFLNQMEIVVARYAPVIAGPKAKTIRHIAAASARINCLLAEVMHGRKAALAQIMGELLRLGPWGVWRYMSHSRIIDRVLPRIHARLRGAL</sequence>
<accession>A0ABM7G4U0</accession>
<dbReference type="InterPro" id="IPR001173">
    <property type="entry name" value="Glyco_trans_2-like"/>
</dbReference>
<gene>
    <name evidence="2" type="ORF">SBA_ch1_32320</name>
</gene>
<dbReference type="RefSeq" id="WP_261935178.1">
    <property type="nucleotide sequence ID" value="NZ_AP018817.1"/>
</dbReference>
<organism evidence="2 3">
    <name type="scientific">Sphingomonas bisphenolicum</name>
    <dbReference type="NCBI Taxonomy" id="296544"/>
    <lineage>
        <taxon>Bacteria</taxon>
        <taxon>Pseudomonadati</taxon>
        <taxon>Pseudomonadota</taxon>
        <taxon>Alphaproteobacteria</taxon>
        <taxon>Sphingomonadales</taxon>
        <taxon>Sphingomonadaceae</taxon>
        <taxon>Sphingomonas</taxon>
    </lineage>
</organism>
<feature type="domain" description="Glycosyltransferase 2-like" evidence="1">
    <location>
        <begin position="7"/>
        <end position="130"/>
    </location>
</feature>
<evidence type="ECO:0000313" key="3">
    <source>
        <dbReference type="Proteomes" id="UP001059971"/>
    </source>
</evidence>
<keyword evidence="3" id="KW-1185">Reference proteome</keyword>
<dbReference type="Pfam" id="PF00535">
    <property type="entry name" value="Glycos_transf_2"/>
    <property type="match status" value="1"/>
</dbReference>
<reference evidence="2" key="1">
    <citation type="submission" date="2018-07" db="EMBL/GenBank/DDBJ databases">
        <title>Complete genome sequence of Sphingomonas bisphenolicum strain AO1, a bisphenol A degradative bacterium isolated from Japanese farm field.</title>
        <authorList>
            <person name="Murakami M."/>
            <person name="Koh M."/>
            <person name="Koba S."/>
            <person name="Matsumura Y."/>
        </authorList>
    </citation>
    <scope>NUCLEOTIDE SEQUENCE</scope>
    <source>
        <strain evidence="2">AO1</strain>
    </source>
</reference>
<dbReference type="Gene3D" id="3.90.550.10">
    <property type="entry name" value="Spore Coat Polysaccharide Biosynthesis Protein SpsA, Chain A"/>
    <property type="match status" value="1"/>
</dbReference>
<protein>
    <recommendedName>
        <fullName evidence="1">Glycosyltransferase 2-like domain-containing protein</fullName>
    </recommendedName>
</protein>
<dbReference type="Proteomes" id="UP001059971">
    <property type="component" value="Chromosome 1"/>
</dbReference>
<dbReference type="InterPro" id="IPR029044">
    <property type="entry name" value="Nucleotide-diphossugar_trans"/>
</dbReference>
<dbReference type="SUPFAM" id="SSF53448">
    <property type="entry name" value="Nucleotide-diphospho-sugar transferases"/>
    <property type="match status" value="1"/>
</dbReference>
<proteinExistence type="predicted"/>
<evidence type="ECO:0000313" key="2">
    <source>
        <dbReference type="EMBL" id="BBF71032.1"/>
    </source>
</evidence>
<dbReference type="PANTHER" id="PTHR22916:SF3">
    <property type="entry name" value="UDP-GLCNAC:BETAGAL BETA-1,3-N-ACETYLGLUCOSAMINYLTRANSFERASE-LIKE PROTEIN 1"/>
    <property type="match status" value="1"/>
</dbReference>
<dbReference type="PANTHER" id="PTHR22916">
    <property type="entry name" value="GLYCOSYLTRANSFERASE"/>
    <property type="match status" value="1"/>
</dbReference>
<name>A0ABM7G4U0_9SPHN</name>
<dbReference type="EMBL" id="AP018817">
    <property type="protein sequence ID" value="BBF71032.1"/>
    <property type="molecule type" value="Genomic_DNA"/>
</dbReference>